<feature type="domain" description="Heterokaryon incompatibility" evidence="1">
    <location>
        <begin position="215"/>
        <end position="371"/>
    </location>
</feature>
<dbReference type="Proteomes" id="UP000566819">
    <property type="component" value="Unassembled WGS sequence"/>
</dbReference>
<dbReference type="EMBL" id="JAAMPI010000878">
    <property type="protein sequence ID" value="KAF4627985.1"/>
    <property type="molecule type" value="Genomic_DNA"/>
</dbReference>
<comment type="caution">
    <text evidence="2">The sequence shown here is derived from an EMBL/GenBank/DDBJ whole genome shotgun (WGS) entry which is preliminary data.</text>
</comment>
<evidence type="ECO:0000313" key="2">
    <source>
        <dbReference type="EMBL" id="KAF4627985.1"/>
    </source>
</evidence>
<sequence length="747" mass="84644">MKLCNLCDGFDVRALLLSSLAQRSEATGNTNRNFVDAEDLRPAIPHFYPHYKTIVGLKNSAEEGCRLCELFWKSWLATLPKTDFTEEWLECTFEGQVYIGCSMWSTSRQGVPYVTISQKTLDGRNRTLCSFEAFVERDDVPEDGRDLLGRAVYSDPSSEACIVVAKDWLSECLNGHKQCAALATSKKSLPTRVIEVGDETSHPKLITTGGTTGTWVALSYCWGGDSTFVLNETKRPDLQQGIPVQDFPPTLRDAVLVTRRLGLQYLWIDALCIQQDSKEDWAREAAKMREVYSGAVLTITAANSPSTISGIFFQREAKSPKVPIKWKIPDDSQKRRDLERTSEVYLRPGSELWDHKLQASRLMTRGWTLQEGLLAPRTLSFGEQQMIWECPQHQADEGGRITQATEDYRVKGFIQGLIQIEREPAPKPRQNLLGRLTQLSLRSNKQDPWWKTYGIANPYDKWYDIVQQFTGRSLTVDTDVLPALAGIARAFQPLLNDTYCAGLWEKDILCSLIWARSPRYPTDGSSRFDPTRRSGYIAPSWSWASLVGKEASMISNWKNRDSLQSAISIAKIVSVSTQLAGSDPFGQVTRGELVLRARFYRIENLPPAYSLSQEWPASADEFPKPKSRENYKFQKLIYTNMLLVDRMVYEFFQQHEPYPGQHFGVVEIVRWELSPDALAPGSDFLIVESTGEKEDEYRRVSSIAIRKEPIPNKEDVSAEQYAGAVLETEAYKEVIAANWKKRTITII</sequence>
<evidence type="ECO:0000259" key="1">
    <source>
        <dbReference type="Pfam" id="PF06985"/>
    </source>
</evidence>
<dbReference type="Pfam" id="PF06985">
    <property type="entry name" value="HET"/>
    <property type="match status" value="1"/>
</dbReference>
<reference evidence="2 3" key="1">
    <citation type="submission" date="2020-03" db="EMBL/GenBank/DDBJ databases">
        <title>Draft Genome Sequence of Cudoniella acicularis.</title>
        <authorList>
            <person name="Buettner E."/>
            <person name="Kellner H."/>
        </authorList>
    </citation>
    <scope>NUCLEOTIDE SEQUENCE [LARGE SCALE GENOMIC DNA]</scope>
    <source>
        <strain evidence="2 3">DSM 108380</strain>
    </source>
</reference>
<dbReference type="InterPro" id="IPR010730">
    <property type="entry name" value="HET"/>
</dbReference>
<dbReference type="PANTHER" id="PTHR33112:SF8">
    <property type="entry name" value="HETEROKARYON INCOMPATIBILITY DOMAIN-CONTAINING PROTEIN"/>
    <property type="match status" value="1"/>
</dbReference>
<gene>
    <name evidence="2" type="ORF">G7Y89_g10167</name>
</gene>
<accession>A0A8H4RFL1</accession>
<protein>
    <recommendedName>
        <fullName evidence="1">Heterokaryon incompatibility domain-containing protein</fullName>
    </recommendedName>
</protein>
<name>A0A8H4RFL1_9HELO</name>
<dbReference type="OrthoDB" id="5347061at2759"/>
<dbReference type="AlphaFoldDB" id="A0A8H4RFL1"/>
<dbReference type="PANTHER" id="PTHR33112">
    <property type="entry name" value="DOMAIN PROTEIN, PUTATIVE-RELATED"/>
    <property type="match status" value="1"/>
</dbReference>
<proteinExistence type="predicted"/>
<evidence type="ECO:0000313" key="3">
    <source>
        <dbReference type="Proteomes" id="UP000566819"/>
    </source>
</evidence>
<organism evidence="2 3">
    <name type="scientific">Cudoniella acicularis</name>
    <dbReference type="NCBI Taxonomy" id="354080"/>
    <lineage>
        <taxon>Eukaryota</taxon>
        <taxon>Fungi</taxon>
        <taxon>Dikarya</taxon>
        <taxon>Ascomycota</taxon>
        <taxon>Pezizomycotina</taxon>
        <taxon>Leotiomycetes</taxon>
        <taxon>Helotiales</taxon>
        <taxon>Tricladiaceae</taxon>
        <taxon>Cudoniella</taxon>
    </lineage>
</organism>
<keyword evidence="3" id="KW-1185">Reference proteome</keyword>